<organism evidence="2 3">
    <name type="scientific">Komagataeibacter xylinus</name>
    <name type="common">Gluconacetobacter xylinus</name>
    <dbReference type="NCBI Taxonomy" id="28448"/>
    <lineage>
        <taxon>Bacteria</taxon>
        <taxon>Pseudomonadati</taxon>
        <taxon>Pseudomonadota</taxon>
        <taxon>Alphaproteobacteria</taxon>
        <taxon>Acetobacterales</taxon>
        <taxon>Acetobacteraceae</taxon>
        <taxon>Komagataeibacter</taxon>
    </lineage>
</organism>
<dbReference type="InterPro" id="IPR027417">
    <property type="entry name" value="P-loop_NTPase"/>
</dbReference>
<dbReference type="Proteomes" id="UP000464674">
    <property type="component" value="Chromosome"/>
</dbReference>
<dbReference type="SUPFAM" id="SSF52540">
    <property type="entry name" value="P-loop containing nucleoside triphosphate hydrolases"/>
    <property type="match status" value="1"/>
</dbReference>
<accession>A0A857FWM1</accession>
<name>A0A857FWM1_KOMXY</name>
<feature type="region of interest" description="Disordered" evidence="1">
    <location>
        <begin position="23"/>
        <end position="43"/>
    </location>
</feature>
<reference evidence="2 3" key="1">
    <citation type="journal article" date="2020" name="Carbohydr. Polym.">
        <title>Characterization and optimization of production of bacterial cellulose from strain CGMCC 17276 based on whole-genome analysis.</title>
        <authorList>
            <person name="Lu T."/>
            <person name="Gao H."/>
            <person name="Liao B."/>
            <person name="Wu J."/>
            <person name="Zhang W."/>
            <person name="Huang J."/>
            <person name="Liu M."/>
            <person name="Huang J."/>
            <person name="Chang Z."/>
            <person name="Jin M."/>
            <person name="Yi Z."/>
            <person name="Jiang D."/>
        </authorList>
    </citation>
    <scope>NUCLEOTIDE SEQUENCE [LARGE SCALE GENOMIC DNA]</scope>
    <source>
        <strain evidence="2 3">CGMCC 17276</strain>
    </source>
</reference>
<proteinExistence type="predicted"/>
<evidence type="ECO:0000313" key="3">
    <source>
        <dbReference type="Proteomes" id="UP000464674"/>
    </source>
</evidence>
<evidence type="ECO:0000313" key="2">
    <source>
        <dbReference type="EMBL" id="QHC37234.1"/>
    </source>
</evidence>
<keyword evidence="2" id="KW-0067">ATP-binding</keyword>
<keyword evidence="2" id="KW-0547">Nucleotide-binding</keyword>
<dbReference type="EMBL" id="CP041348">
    <property type="protein sequence ID" value="QHC37234.1"/>
    <property type="molecule type" value="Genomic_DNA"/>
</dbReference>
<protein>
    <submittedName>
        <fullName evidence="2">ATP-binding protein</fullName>
    </submittedName>
</protein>
<evidence type="ECO:0000256" key="1">
    <source>
        <dbReference type="SAM" id="MobiDB-lite"/>
    </source>
</evidence>
<sequence>MPSPDALQDVRAAVLSADRQFQVIDGGKRGGGGPPEGDAENASCPVTAIGHLDGTYYLLDSVGQLRALSARQIGNRHDLVGLFGGNDDWLRAHYPKKAQCKIKGPDGQDTTEERIVDFRINSVAAFLQSECTAAGLFGDHILIRRPGIWAERDGMPVVHCGDQVLIGDRLEPAGTRTGNQIWAAAPPAARPGVPCGPDIGRALQYQLQELWNYRCDGGAIMAMGLLGCAYYGAAIPWRPAGFLIGGAGSGKSSLLTVLRAASPMNFYTNDTSKAGLEQSLDGRAMPSFIDEASDREDQRGARALLDLVLSASGGEGTRGSRGGVDGKARKIEVAGSIIMASISPPDMKAQHLGRFTIIDLERPDEGSDYSTEHKELKEWAQQNGPALWGRALAGWTRYRDGLAIFRRALAAIGCAPREMDQLGALLAGWFILTSDGLPTEQQAAAGVEAVRDFIRDREDVVAQDAPMQMVSHLLSTTVQLQRSTERKSIGELIERILTKKLAVEADGPDFTRGVAAEVLSQHGIRVIRADEPKDKRGRDAPRLALGNGIWFAPNNSMLKELFNGTPFEGNRWVYEVMRLESARRNAKAMRVGQTPPAKCIWVSAEELGFEGDDGNDD</sequence>
<dbReference type="AlphaFoldDB" id="A0A857FWM1"/>
<dbReference type="OrthoDB" id="7208869at2"/>
<gene>
    <name evidence="2" type="ORF">FMA36_13910</name>
</gene>
<dbReference type="GO" id="GO:0005524">
    <property type="term" value="F:ATP binding"/>
    <property type="evidence" value="ECO:0007669"/>
    <property type="project" value="UniProtKB-KW"/>
</dbReference>